<evidence type="ECO:0000259" key="3">
    <source>
        <dbReference type="Pfam" id="PF14319"/>
    </source>
</evidence>
<evidence type="ECO:0000256" key="1">
    <source>
        <dbReference type="SAM" id="MobiDB-lite"/>
    </source>
</evidence>
<gene>
    <name evidence="4" type="ORF">LCGC14_1865350</name>
</gene>
<dbReference type="GO" id="GO:0003677">
    <property type="term" value="F:DNA binding"/>
    <property type="evidence" value="ECO:0007669"/>
    <property type="project" value="InterPro"/>
</dbReference>
<dbReference type="PANTHER" id="PTHR37023:SF1">
    <property type="entry name" value="ISSOD25 TRANSPOSASE TNPA_ISSOD25"/>
    <property type="match status" value="1"/>
</dbReference>
<dbReference type="PANTHER" id="PTHR37023">
    <property type="entry name" value="TRANSPOSASE"/>
    <property type="match status" value="1"/>
</dbReference>
<evidence type="ECO:0000259" key="2">
    <source>
        <dbReference type="Pfam" id="PF04986"/>
    </source>
</evidence>
<feature type="region of interest" description="Disordered" evidence="1">
    <location>
        <begin position="343"/>
        <end position="369"/>
    </location>
</feature>
<dbReference type="GO" id="GO:0004803">
    <property type="term" value="F:transposase activity"/>
    <property type="evidence" value="ECO:0007669"/>
    <property type="project" value="InterPro"/>
</dbReference>
<proteinExistence type="predicted"/>
<dbReference type="GO" id="GO:0006313">
    <property type="term" value="P:DNA transposition"/>
    <property type="evidence" value="ECO:0007669"/>
    <property type="project" value="InterPro"/>
</dbReference>
<dbReference type="Pfam" id="PF14319">
    <property type="entry name" value="Zn_Tnp_IS91"/>
    <property type="match status" value="1"/>
</dbReference>
<dbReference type="InterPro" id="IPR007069">
    <property type="entry name" value="Transposase_32"/>
</dbReference>
<name>A0A0F9G6H3_9ZZZZ</name>
<dbReference type="AlphaFoldDB" id="A0A0F9G6H3"/>
<accession>A0A0F9G6H3</accession>
<dbReference type="InterPro" id="IPR026889">
    <property type="entry name" value="Zn_Tnp"/>
</dbReference>
<feature type="domain" description="Transposase zinc-binding" evidence="3">
    <location>
        <begin position="11"/>
        <end position="102"/>
    </location>
</feature>
<organism evidence="4">
    <name type="scientific">marine sediment metagenome</name>
    <dbReference type="NCBI Taxonomy" id="412755"/>
    <lineage>
        <taxon>unclassified sequences</taxon>
        <taxon>metagenomes</taxon>
        <taxon>ecological metagenomes</taxon>
    </lineage>
</organism>
<sequence>MPRPRLEVADIFRDHGPAYRREHAGHLNLPQLKVMSAIENCRTAALGGHVAACTECDHQHIAYNSCRNRHCPKCQGATAKDWMQARIEDLLPVEYFHVVFTLPAQIADIAFQNKAEVYGLLFKASAQTLLTIAADPKHLGARIGMTSVLHTWGSAMTHHPHVHVIVPGGGLSPDGSRWVACRPGFFLPVKVLSQLFRRLFLEGLIRLHQTGKLAFFGELAGLADPDAFASHLAPLRKASWVVYAKPPFGGPEAVLAYLSRYTHRVAISNHRLVSADAETVAFRWKDYRIKRGDRMKVMRLPTGEFIRRFLIHVLPSGFHRIRHTGFLANGIRRDRIAEIRRLLNTEPKPGQTPVEGESDNPAGLDAHQPCPKCDGAMIVIETFTRGQTPRSRAPPRENAA</sequence>
<comment type="caution">
    <text evidence="4">The sequence shown here is derived from an EMBL/GenBank/DDBJ whole genome shotgun (WGS) entry which is preliminary data.</text>
</comment>
<dbReference type="InterPro" id="IPR054832">
    <property type="entry name" value="transpos_IS91"/>
</dbReference>
<dbReference type="EMBL" id="LAZR01018945">
    <property type="protein sequence ID" value="KKL94369.1"/>
    <property type="molecule type" value="Genomic_DNA"/>
</dbReference>
<evidence type="ECO:0000313" key="4">
    <source>
        <dbReference type="EMBL" id="KKL94369.1"/>
    </source>
</evidence>
<dbReference type="Pfam" id="PF04986">
    <property type="entry name" value="Y2_Tnp"/>
    <property type="match status" value="1"/>
</dbReference>
<dbReference type="NCBIfam" id="NF033538">
    <property type="entry name" value="transpos_IS91"/>
    <property type="match status" value="1"/>
</dbReference>
<reference evidence="4" key="1">
    <citation type="journal article" date="2015" name="Nature">
        <title>Complex archaea that bridge the gap between prokaryotes and eukaryotes.</title>
        <authorList>
            <person name="Spang A."/>
            <person name="Saw J.H."/>
            <person name="Jorgensen S.L."/>
            <person name="Zaremba-Niedzwiedzka K."/>
            <person name="Martijn J."/>
            <person name="Lind A.E."/>
            <person name="van Eijk R."/>
            <person name="Schleper C."/>
            <person name="Guy L."/>
            <person name="Ettema T.J."/>
        </authorList>
    </citation>
    <scope>NUCLEOTIDE SEQUENCE</scope>
</reference>
<protein>
    <submittedName>
        <fullName evidence="4">Uncharacterized protein</fullName>
    </submittedName>
</protein>
<feature type="domain" description="Transposase IS801/IS1294" evidence="2">
    <location>
        <begin position="144"/>
        <end position="331"/>
    </location>
</feature>